<sequence length="106" mass="11703">MSDEPNPYAAPASPIVTTRPKSPRQPTPIGRLIYLVGWTWPLVLGLCGVAADRVQIPTLTKVALSFASLLLLPVLVTRYGGQWRWGCATFLGAYCLLSVVVMWFWN</sequence>
<feature type="transmembrane region" description="Helical" evidence="2">
    <location>
        <begin position="32"/>
        <end position="51"/>
    </location>
</feature>
<evidence type="ECO:0000313" key="4">
    <source>
        <dbReference type="Proteomes" id="UP000010798"/>
    </source>
</evidence>
<feature type="transmembrane region" description="Helical" evidence="2">
    <location>
        <begin position="83"/>
        <end position="105"/>
    </location>
</feature>
<protein>
    <submittedName>
        <fullName evidence="3">Uncharacterized protein</fullName>
    </submittedName>
</protein>
<dbReference type="EMBL" id="CP003364">
    <property type="protein sequence ID" value="AGA28304.1"/>
    <property type="molecule type" value="Genomic_DNA"/>
</dbReference>
<keyword evidence="2" id="KW-0812">Transmembrane</keyword>
<name>L0DG03_SINAD</name>
<feature type="region of interest" description="Disordered" evidence="1">
    <location>
        <begin position="1"/>
        <end position="27"/>
    </location>
</feature>
<reference evidence="3 4" key="1">
    <citation type="submission" date="2012-02" db="EMBL/GenBank/DDBJ databases">
        <title>Complete sequence of chromosome of Singulisphaera acidiphila DSM 18658.</title>
        <authorList>
            <consortium name="US DOE Joint Genome Institute (JGI-PGF)"/>
            <person name="Lucas S."/>
            <person name="Copeland A."/>
            <person name="Lapidus A."/>
            <person name="Glavina del Rio T."/>
            <person name="Dalin E."/>
            <person name="Tice H."/>
            <person name="Bruce D."/>
            <person name="Goodwin L."/>
            <person name="Pitluck S."/>
            <person name="Peters L."/>
            <person name="Ovchinnikova G."/>
            <person name="Chertkov O."/>
            <person name="Kyrpides N."/>
            <person name="Mavromatis K."/>
            <person name="Ivanova N."/>
            <person name="Brettin T."/>
            <person name="Detter J.C."/>
            <person name="Han C."/>
            <person name="Larimer F."/>
            <person name="Land M."/>
            <person name="Hauser L."/>
            <person name="Markowitz V."/>
            <person name="Cheng J.-F."/>
            <person name="Hugenholtz P."/>
            <person name="Woyke T."/>
            <person name="Wu D."/>
            <person name="Tindall B."/>
            <person name="Pomrenke H."/>
            <person name="Brambilla E."/>
            <person name="Klenk H.-P."/>
            <person name="Eisen J.A."/>
        </authorList>
    </citation>
    <scope>NUCLEOTIDE SEQUENCE [LARGE SCALE GENOMIC DNA]</scope>
    <source>
        <strain evidence="4">ATCC BAA-1392 / DSM 18658 / VKM B-2454 / MOB10</strain>
    </source>
</reference>
<proteinExistence type="predicted"/>
<keyword evidence="4" id="KW-1185">Reference proteome</keyword>
<keyword evidence="2" id="KW-1133">Transmembrane helix</keyword>
<dbReference type="Proteomes" id="UP000010798">
    <property type="component" value="Chromosome"/>
</dbReference>
<evidence type="ECO:0000256" key="1">
    <source>
        <dbReference type="SAM" id="MobiDB-lite"/>
    </source>
</evidence>
<accession>L0DG03</accession>
<evidence type="ECO:0000313" key="3">
    <source>
        <dbReference type="EMBL" id="AGA28304.1"/>
    </source>
</evidence>
<organism evidence="3 4">
    <name type="scientific">Singulisphaera acidiphila (strain ATCC BAA-1392 / DSM 18658 / VKM B-2454 / MOB10)</name>
    <dbReference type="NCBI Taxonomy" id="886293"/>
    <lineage>
        <taxon>Bacteria</taxon>
        <taxon>Pseudomonadati</taxon>
        <taxon>Planctomycetota</taxon>
        <taxon>Planctomycetia</taxon>
        <taxon>Isosphaerales</taxon>
        <taxon>Isosphaeraceae</taxon>
        <taxon>Singulisphaera</taxon>
    </lineage>
</organism>
<dbReference type="KEGG" id="saci:Sinac_4089"/>
<dbReference type="OrthoDB" id="9907134at2"/>
<dbReference type="RefSeq" id="WP_015247433.1">
    <property type="nucleotide sequence ID" value="NC_019892.1"/>
</dbReference>
<gene>
    <name evidence="3" type="ordered locus">Sinac_4089</name>
</gene>
<dbReference type="HOGENOM" id="CLU_2221465_0_0_0"/>
<evidence type="ECO:0000256" key="2">
    <source>
        <dbReference type="SAM" id="Phobius"/>
    </source>
</evidence>
<dbReference type="AlphaFoldDB" id="L0DG03"/>
<keyword evidence="2" id="KW-0472">Membrane</keyword>
<feature type="transmembrane region" description="Helical" evidence="2">
    <location>
        <begin position="58"/>
        <end position="77"/>
    </location>
</feature>